<comment type="caution">
    <text evidence="1">The sequence shown here is derived from an EMBL/GenBank/DDBJ whole genome shotgun (WGS) entry which is preliminary data.</text>
</comment>
<protein>
    <submittedName>
        <fullName evidence="1">Uncharacterized protein</fullName>
    </submittedName>
</protein>
<reference evidence="1 2" key="1">
    <citation type="submission" date="2024-03" db="EMBL/GenBank/DDBJ databases">
        <authorList>
            <person name="Martinez-Hernandez J."/>
        </authorList>
    </citation>
    <scope>NUCLEOTIDE SEQUENCE [LARGE SCALE GENOMIC DNA]</scope>
</reference>
<evidence type="ECO:0000313" key="2">
    <source>
        <dbReference type="Proteomes" id="UP001497480"/>
    </source>
</evidence>
<dbReference type="Proteomes" id="UP001497480">
    <property type="component" value="Unassembled WGS sequence"/>
</dbReference>
<proteinExistence type="predicted"/>
<organism evidence="1 2">
    <name type="scientific">Lupinus luteus</name>
    <name type="common">European yellow lupine</name>
    <dbReference type="NCBI Taxonomy" id="3873"/>
    <lineage>
        <taxon>Eukaryota</taxon>
        <taxon>Viridiplantae</taxon>
        <taxon>Streptophyta</taxon>
        <taxon>Embryophyta</taxon>
        <taxon>Tracheophyta</taxon>
        <taxon>Spermatophyta</taxon>
        <taxon>Magnoliopsida</taxon>
        <taxon>eudicotyledons</taxon>
        <taxon>Gunneridae</taxon>
        <taxon>Pentapetalae</taxon>
        <taxon>rosids</taxon>
        <taxon>fabids</taxon>
        <taxon>Fabales</taxon>
        <taxon>Fabaceae</taxon>
        <taxon>Papilionoideae</taxon>
        <taxon>50 kb inversion clade</taxon>
        <taxon>genistoids sensu lato</taxon>
        <taxon>core genistoids</taxon>
        <taxon>Genisteae</taxon>
        <taxon>Lupinus</taxon>
    </lineage>
</organism>
<dbReference type="AlphaFoldDB" id="A0AAV1WAJ5"/>
<gene>
    <name evidence="1" type="ORF">LLUT_LOCUS7347</name>
</gene>
<accession>A0AAV1WAJ5</accession>
<keyword evidence="2" id="KW-1185">Reference proteome</keyword>
<sequence>MTDSPERVGEIERTSAKGFEKRFFGRPDDFSTNSMRTSVDENITSIHTFVVGVKEMVKLEYGKQLVDGQVGINHLNCILLHS</sequence>
<evidence type="ECO:0000313" key="1">
    <source>
        <dbReference type="EMBL" id="CAL0306287.1"/>
    </source>
</evidence>
<name>A0AAV1WAJ5_LUPLU</name>
<dbReference type="EMBL" id="CAXHTB010000005">
    <property type="protein sequence ID" value="CAL0306287.1"/>
    <property type="molecule type" value="Genomic_DNA"/>
</dbReference>